<feature type="transmembrane region" description="Helical" evidence="5">
    <location>
        <begin position="53"/>
        <end position="78"/>
    </location>
</feature>
<dbReference type="InterPro" id="IPR013525">
    <property type="entry name" value="ABC2_TM"/>
</dbReference>
<dbReference type="Proteomes" id="UP000680185">
    <property type="component" value="Unassembled WGS sequence"/>
</dbReference>
<evidence type="ECO:0000256" key="4">
    <source>
        <dbReference type="ARBA" id="ARBA00023136"/>
    </source>
</evidence>
<feature type="transmembrane region" description="Helical" evidence="5">
    <location>
        <begin position="138"/>
        <end position="161"/>
    </location>
</feature>
<dbReference type="PANTHER" id="PTHR43229:SF2">
    <property type="entry name" value="NODULATION PROTEIN J"/>
    <property type="match status" value="1"/>
</dbReference>
<dbReference type="EMBL" id="JAGVWB010000023">
    <property type="protein sequence ID" value="MBS3058445.1"/>
    <property type="molecule type" value="Genomic_DNA"/>
</dbReference>
<dbReference type="PRINTS" id="PR00164">
    <property type="entry name" value="ABC2TRNSPORT"/>
</dbReference>
<reference evidence="7" key="1">
    <citation type="submission" date="2021-03" db="EMBL/GenBank/DDBJ databases">
        <authorList>
            <person name="Jaffe A."/>
        </authorList>
    </citation>
    <scope>NUCLEOTIDE SEQUENCE</scope>
    <source>
        <strain evidence="7">RIFCSPLOWO2_01_FULL_43_13</strain>
    </source>
</reference>
<feature type="transmembrane region" description="Helical" evidence="5">
    <location>
        <begin position="99"/>
        <end position="126"/>
    </location>
</feature>
<feature type="transmembrane region" description="Helical" evidence="5">
    <location>
        <begin position="168"/>
        <end position="186"/>
    </location>
</feature>
<dbReference type="InterPro" id="IPR047817">
    <property type="entry name" value="ABC2_TM_bact-type"/>
</dbReference>
<dbReference type="AlphaFoldDB" id="A0A8T4L463"/>
<dbReference type="GO" id="GO:0043190">
    <property type="term" value="C:ATP-binding cassette (ABC) transporter complex"/>
    <property type="evidence" value="ECO:0007669"/>
    <property type="project" value="InterPro"/>
</dbReference>
<accession>A0A8T4L463</accession>
<protein>
    <submittedName>
        <fullName evidence="7">ABC transporter permease</fullName>
    </submittedName>
</protein>
<evidence type="ECO:0000313" key="7">
    <source>
        <dbReference type="EMBL" id="MBS3058445.1"/>
    </source>
</evidence>
<evidence type="ECO:0000256" key="3">
    <source>
        <dbReference type="ARBA" id="ARBA00022989"/>
    </source>
</evidence>
<name>A0A8T4L463_9ARCH</name>
<gene>
    <name evidence="7" type="ORF">J4478_03540</name>
</gene>
<comment type="caution">
    <text evidence="7">The sequence shown here is derived from an EMBL/GenBank/DDBJ whole genome shotgun (WGS) entry which is preliminary data.</text>
</comment>
<evidence type="ECO:0000313" key="8">
    <source>
        <dbReference type="Proteomes" id="UP000680185"/>
    </source>
</evidence>
<dbReference type="PIRSF" id="PIRSF006648">
    <property type="entry name" value="DrrB"/>
    <property type="match status" value="1"/>
</dbReference>
<organism evidence="7 8">
    <name type="scientific">Candidatus Iainarchaeum sp</name>
    <dbReference type="NCBI Taxonomy" id="3101447"/>
    <lineage>
        <taxon>Archaea</taxon>
        <taxon>Candidatus Iainarchaeota</taxon>
        <taxon>Candidatus Iainarchaeia</taxon>
        <taxon>Candidatus Iainarchaeales</taxon>
        <taxon>Candidatus Iainarchaeaceae</taxon>
        <taxon>Candidatus Iainarchaeum</taxon>
    </lineage>
</organism>
<evidence type="ECO:0000259" key="6">
    <source>
        <dbReference type="PROSITE" id="PS51012"/>
    </source>
</evidence>
<reference evidence="7" key="2">
    <citation type="submission" date="2021-05" db="EMBL/GenBank/DDBJ databases">
        <title>Protein family content uncovers lineage relationships and bacterial pathway maintenance mechanisms in DPANN archaea.</title>
        <authorList>
            <person name="Castelle C.J."/>
            <person name="Meheust R."/>
            <person name="Jaffe A.L."/>
            <person name="Seitz K."/>
            <person name="Gong X."/>
            <person name="Baker B.J."/>
            <person name="Banfield J.F."/>
        </authorList>
    </citation>
    <scope>NUCLEOTIDE SEQUENCE</scope>
    <source>
        <strain evidence="7">RIFCSPLOWO2_01_FULL_43_13</strain>
    </source>
</reference>
<dbReference type="GO" id="GO:0140359">
    <property type="term" value="F:ABC-type transporter activity"/>
    <property type="evidence" value="ECO:0007669"/>
    <property type="project" value="InterPro"/>
</dbReference>
<evidence type="ECO:0000256" key="1">
    <source>
        <dbReference type="ARBA" id="ARBA00004141"/>
    </source>
</evidence>
<dbReference type="PROSITE" id="PS51012">
    <property type="entry name" value="ABC_TM2"/>
    <property type="match status" value="1"/>
</dbReference>
<dbReference type="Pfam" id="PF01061">
    <property type="entry name" value="ABC2_membrane"/>
    <property type="match status" value="1"/>
</dbReference>
<feature type="transmembrane region" description="Helical" evidence="5">
    <location>
        <begin position="222"/>
        <end position="244"/>
    </location>
</feature>
<feature type="transmembrane region" description="Helical" evidence="5">
    <location>
        <begin position="21"/>
        <end position="41"/>
    </location>
</feature>
<keyword evidence="3 5" id="KW-1133">Transmembrane helix</keyword>
<keyword evidence="4 5" id="KW-0472">Membrane</keyword>
<dbReference type="PANTHER" id="PTHR43229">
    <property type="entry name" value="NODULATION PROTEIN J"/>
    <property type="match status" value="1"/>
</dbReference>
<dbReference type="InterPro" id="IPR000412">
    <property type="entry name" value="ABC_2_transport"/>
</dbReference>
<evidence type="ECO:0000256" key="2">
    <source>
        <dbReference type="ARBA" id="ARBA00022692"/>
    </source>
</evidence>
<feature type="domain" description="ABC transmembrane type-2" evidence="6">
    <location>
        <begin position="21"/>
        <end position="247"/>
    </location>
</feature>
<evidence type="ECO:0000256" key="5">
    <source>
        <dbReference type="SAM" id="Phobius"/>
    </source>
</evidence>
<comment type="subcellular location">
    <subcellularLocation>
        <location evidence="1">Membrane</location>
        <topology evidence="1">Multi-pass membrane protein</topology>
    </subcellularLocation>
</comment>
<sequence>MLKNLATLAYREVLILTKIKARVIGLVVNALLWLIALGFGLNPVVSISGFSYFAFLVPGMIGINLLFPSFFGASTLITDRQFGFFKELKIAPIKRYVVILGKALGLTVYASFSALILLAISFLLGFQLSNPIIQIPQILGLIVLSSLGLTCLGLAIAARFYDTQSFQLMGNFIVFPFFLLSGAFFPLDKAPWFIQAFSYINPITYGIDALRAVSLGISHLPLILDLAILAGFTIATLLLAAWLFNKSE</sequence>
<keyword evidence="2 5" id="KW-0812">Transmembrane</keyword>
<proteinExistence type="predicted"/>
<dbReference type="InterPro" id="IPR051784">
    <property type="entry name" value="Nod_factor_ABC_transporter"/>
</dbReference>